<dbReference type="SUPFAM" id="SSF47384">
    <property type="entry name" value="Homodimeric domain of signal transducing histidine kinase"/>
    <property type="match status" value="1"/>
</dbReference>
<dbReference type="Gene3D" id="3.40.50.2300">
    <property type="match status" value="1"/>
</dbReference>
<dbReference type="Pfam" id="PF00072">
    <property type="entry name" value="Response_reg"/>
    <property type="match status" value="1"/>
</dbReference>
<evidence type="ECO:0000256" key="6">
    <source>
        <dbReference type="PROSITE-ProRule" id="PRU00169"/>
    </source>
</evidence>
<feature type="domain" description="PAS" evidence="10">
    <location>
        <begin position="861"/>
        <end position="930"/>
    </location>
</feature>
<dbReference type="PROSITE" id="PS50112">
    <property type="entry name" value="PAS"/>
    <property type="match status" value="3"/>
</dbReference>
<dbReference type="InterPro" id="IPR003018">
    <property type="entry name" value="GAF"/>
</dbReference>
<dbReference type="EMBL" id="FOOQ01000006">
    <property type="protein sequence ID" value="SFG90034.1"/>
    <property type="molecule type" value="Genomic_DNA"/>
</dbReference>
<dbReference type="SUPFAM" id="SSF52172">
    <property type="entry name" value="CheY-like"/>
    <property type="match status" value="1"/>
</dbReference>
<dbReference type="InterPro" id="IPR029016">
    <property type="entry name" value="GAF-like_dom_sf"/>
</dbReference>
<dbReference type="SUPFAM" id="SSF55874">
    <property type="entry name" value="ATPase domain of HSP90 chaperone/DNA topoisomerase II/histidine kinase"/>
    <property type="match status" value="1"/>
</dbReference>
<evidence type="ECO:0000259" key="11">
    <source>
        <dbReference type="PROSITE" id="PS50113"/>
    </source>
</evidence>
<dbReference type="Pfam" id="PF00512">
    <property type="entry name" value="HisKA"/>
    <property type="match status" value="1"/>
</dbReference>
<keyword evidence="5" id="KW-0902">Two-component regulatory system</keyword>
<dbReference type="InterPro" id="IPR050736">
    <property type="entry name" value="Sensor_HK_Regulatory"/>
</dbReference>
<dbReference type="InterPro" id="IPR000014">
    <property type="entry name" value="PAS"/>
</dbReference>
<feature type="domain" description="PAC" evidence="11">
    <location>
        <begin position="933"/>
        <end position="985"/>
    </location>
</feature>
<feature type="domain" description="Histidine kinase" evidence="8">
    <location>
        <begin position="1150"/>
        <end position="1344"/>
    </location>
</feature>
<dbReference type="InterPro" id="IPR000700">
    <property type="entry name" value="PAS-assoc_C"/>
</dbReference>
<keyword evidence="13" id="KW-1185">Reference proteome</keyword>
<dbReference type="CDD" id="cd00130">
    <property type="entry name" value="PAS"/>
    <property type="match status" value="3"/>
</dbReference>
<dbReference type="CDD" id="cd00075">
    <property type="entry name" value="HATPase"/>
    <property type="match status" value="1"/>
</dbReference>
<dbReference type="InterPro" id="IPR013656">
    <property type="entry name" value="PAS_4"/>
</dbReference>
<evidence type="ECO:0000313" key="12">
    <source>
        <dbReference type="EMBL" id="SFG90034.1"/>
    </source>
</evidence>
<dbReference type="InterPro" id="IPR011006">
    <property type="entry name" value="CheY-like_superfamily"/>
</dbReference>
<evidence type="ECO:0000256" key="7">
    <source>
        <dbReference type="SAM" id="MobiDB-lite"/>
    </source>
</evidence>
<evidence type="ECO:0000259" key="8">
    <source>
        <dbReference type="PROSITE" id="PS50109"/>
    </source>
</evidence>
<protein>
    <recommendedName>
        <fullName evidence="2">histidine kinase</fullName>
        <ecNumber evidence="2">2.7.13.3</ecNumber>
    </recommendedName>
</protein>
<dbReference type="InterPro" id="IPR035965">
    <property type="entry name" value="PAS-like_dom_sf"/>
</dbReference>
<evidence type="ECO:0000256" key="4">
    <source>
        <dbReference type="ARBA" id="ARBA00022777"/>
    </source>
</evidence>
<dbReference type="Gene3D" id="3.30.565.10">
    <property type="entry name" value="Histidine kinase-like ATPase, C-terminal domain"/>
    <property type="match status" value="1"/>
</dbReference>
<dbReference type="EC" id="2.7.13.3" evidence="2"/>
<dbReference type="InterPro" id="IPR013767">
    <property type="entry name" value="PAS_fold"/>
</dbReference>
<dbReference type="SMART" id="SM00091">
    <property type="entry name" value="PAS"/>
    <property type="match status" value="5"/>
</dbReference>
<dbReference type="PROSITE" id="PS50110">
    <property type="entry name" value="RESPONSE_REGULATORY"/>
    <property type="match status" value="1"/>
</dbReference>
<sequence>MHRSAFDADRLVSLPKRTRPNPVRDLGNENWHKQLIKPPEVTKIMSQMDGGSSDAIHVLYVNGDADFAELARTKLLTSSSEFEVTTAATAETALDRLSTAAVDCVVSSYSLPDGTGISFLERLRSEREELPTILFTGRGNEQIAGEATRAGISDYIPIRADQDSFGLLARRIRTLVEAARKKSIADRISDRFQRTLERATDAIYAVDDEWRVEYMNEKMAERVGRDPDAVIGSTLWEEFPSIVGTEIEDRYRTAMRTGEPVSFEQRLEDPSDSWIEIRVFPDDDGLTVFSRDITTERKREEKLERSEAILENIHDIVFVVDEERTIDFANGAARRLISGNQSAQIAGRRLETVVGDRISEADTERFSKAVDSTFDEMTGDGGLTGLYDADLQLDITAGSDERTFDVRVTPFRNGASRHALVVARDVTEQSKAKRQLERERDALRELQTVMAESGVSAEARLEELLKVGCRTLNLEIGIVSRVRDGDYTIEAVHAPDAEIEPGDRFDLGSTYCEKVVGEDTVCSFTDAAVDGNETHPAYCEFELESYIGVPLSVDGDRYGTVNFSSPTTRVAPFGAVERTFVELLAELVSAEISRGQDRTELERQEFLFERVQELADIGVWEYFPSMDGLDWSDGVRRIHGVDDYELSLDDAIDFYHPDDREQITEAVERAIDDGESYDLDLRVVRPDGDTRDVRAWGERVDSTRHEEPLLRGVFQDITERKAQERAYRELAEEYEALLDTSGDAIFLLDVDATGGGMSFEFARLSPGYETQTGLTTEAVRGQTPQEVFGDERGAQLDANYARCAKKREPISYREELDIGDDARFWDTSLAPVIVDGEIVRIVGIARNVTEQVEREHDLETTNRRLESLIEATPLTVMEVDADGTVTRWNDEAENMFGWSREEVLGEFNPMVPDDQHAEFTSHRQRALSGERIRGKEIQRETKGGEQLNLLLSVAPISNPDGEITSILAVLENITEQKQLEQKLRSLQRTSQCLSRAQSSDEIGNIALEAAVDILGFELTGIWEYSGKTDTLVPLASSAATEELLGELPRLEAGESLARKAFEASELRIYDDLRAEVGLGGSDSALKSGLFVPLGEFGLVAVGTSSERTFSGTDTDLFQILGATVEAAFARANREAELQRQNERLDEFASVVAHDLRNPLSVAIGFLDVVEETGDLEHLSRIESAHDRMERLIDDLLTLSRGETTITDTEQTDLVAVTTEAWGYVDTADATLTVTDAVPTVAGDGSRLTQLFENLFRNAIEHGGEDVTVTVGQLPDGDGFYVEDDGDGIPPAKRQKVFEHGVTTNAGGTGFGLSIVADIAKAHGWTVRVTDGSDGGARFEFATAE</sequence>
<dbReference type="Proteomes" id="UP000198876">
    <property type="component" value="Unassembled WGS sequence"/>
</dbReference>
<dbReference type="SMART" id="SM00086">
    <property type="entry name" value="PAC"/>
    <property type="match status" value="4"/>
</dbReference>
<evidence type="ECO:0000259" key="9">
    <source>
        <dbReference type="PROSITE" id="PS50110"/>
    </source>
</evidence>
<dbReference type="SUPFAM" id="SSF55781">
    <property type="entry name" value="GAF domain-like"/>
    <property type="match status" value="2"/>
</dbReference>
<dbReference type="SMART" id="SM00065">
    <property type="entry name" value="GAF"/>
    <property type="match status" value="1"/>
</dbReference>
<comment type="caution">
    <text evidence="6">Lacks conserved residue(s) required for the propagation of feature annotation.</text>
</comment>
<dbReference type="InterPro" id="IPR036890">
    <property type="entry name" value="HATPase_C_sf"/>
</dbReference>
<dbReference type="CDD" id="cd00082">
    <property type="entry name" value="HisKA"/>
    <property type="match status" value="1"/>
</dbReference>
<dbReference type="Pfam" id="PF08448">
    <property type="entry name" value="PAS_4"/>
    <property type="match status" value="3"/>
</dbReference>
<evidence type="ECO:0000256" key="2">
    <source>
        <dbReference type="ARBA" id="ARBA00012438"/>
    </source>
</evidence>
<dbReference type="SMART" id="SM00448">
    <property type="entry name" value="REC"/>
    <property type="match status" value="1"/>
</dbReference>
<dbReference type="InterPro" id="IPR001610">
    <property type="entry name" value="PAC"/>
</dbReference>
<feature type="domain" description="PAS" evidence="10">
    <location>
        <begin position="631"/>
        <end position="674"/>
    </location>
</feature>
<evidence type="ECO:0000313" key="13">
    <source>
        <dbReference type="Proteomes" id="UP000198876"/>
    </source>
</evidence>
<evidence type="ECO:0000256" key="3">
    <source>
        <dbReference type="ARBA" id="ARBA00022679"/>
    </source>
</evidence>
<dbReference type="Pfam" id="PF08447">
    <property type="entry name" value="PAS_3"/>
    <property type="match status" value="1"/>
</dbReference>
<keyword evidence="3" id="KW-0808">Transferase</keyword>
<organism evidence="12 13">
    <name type="scientific">Halopelagius inordinatus</name>
    <dbReference type="NCBI Taxonomy" id="553467"/>
    <lineage>
        <taxon>Archaea</taxon>
        <taxon>Methanobacteriati</taxon>
        <taxon>Methanobacteriota</taxon>
        <taxon>Stenosarchaea group</taxon>
        <taxon>Halobacteria</taxon>
        <taxon>Halobacteriales</taxon>
        <taxon>Haloferacaceae</taxon>
    </lineage>
</organism>
<feature type="domain" description="PAC" evidence="11">
    <location>
        <begin position="677"/>
        <end position="729"/>
    </location>
</feature>
<dbReference type="NCBIfam" id="TIGR00229">
    <property type="entry name" value="sensory_box"/>
    <property type="match status" value="4"/>
</dbReference>
<dbReference type="Gene3D" id="3.30.450.40">
    <property type="match status" value="2"/>
</dbReference>
<dbReference type="PROSITE" id="PS50113">
    <property type="entry name" value="PAC"/>
    <property type="match status" value="2"/>
</dbReference>
<dbReference type="Pfam" id="PF01590">
    <property type="entry name" value="GAF"/>
    <property type="match status" value="1"/>
</dbReference>
<dbReference type="InterPro" id="IPR036097">
    <property type="entry name" value="HisK_dim/P_sf"/>
</dbReference>
<dbReference type="SUPFAM" id="SSF55785">
    <property type="entry name" value="PYP-like sensor domain (PAS domain)"/>
    <property type="match status" value="5"/>
</dbReference>
<dbReference type="GO" id="GO:0006355">
    <property type="term" value="P:regulation of DNA-templated transcription"/>
    <property type="evidence" value="ECO:0007669"/>
    <property type="project" value="InterPro"/>
</dbReference>
<feature type="domain" description="Response regulatory" evidence="9">
    <location>
        <begin position="57"/>
        <end position="173"/>
    </location>
</feature>
<evidence type="ECO:0000259" key="10">
    <source>
        <dbReference type="PROSITE" id="PS50112"/>
    </source>
</evidence>
<dbReference type="InterPro" id="IPR001789">
    <property type="entry name" value="Sig_transdc_resp-reg_receiver"/>
</dbReference>
<gene>
    <name evidence="12" type="ORF">SAMN04488063_3215</name>
</gene>
<accession>A0A1I2VL37</accession>
<evidence type="ECO:0000256" key="1">
    <source>
        <dbReference type="ARBA" id="ARBA00000085"/>
    </source>
</evidence>
<name>A0A1I2VL37_9EURY</name>
<dbReference type="InterPro" id="IPR013655">
    <property type="entry name" value="PAS_fold_3"/>
</dbReference>
<dbReference type="SMART" id="SM00387">
    <property type="entry name" value="HATPase_c"/>
    <property type="match status" value="1"/>
</dbReference>
<feature type="compositionally biased region" description="Basic and acidic residues" evidence="7">
    <location>
        <begin position="1"/>
        <end position="10"/>
    </location>
</feature>
<dbReference type="Pfam" id="PF02518">
    <property type="entry name" value="HATPase_c"/>
    <property type="match status" value="1"/>
</dbReference>
<dbReference type="PANTHER" id="PTHR43711">
    <property type="entry name" value="TWO-COMPONENT HISTIDINE KINASE"/>
    <property type="match status" value="1"/>
</dbReference>
<dbReference type="SMART" id="SM00388">
    <property type="entry name" value="HisKA"/>
    <property type="match status" value="1"/>
</dbReference>
<dbReference type="PANTHER" id="PTHR43711:SF1">
    <property type="entry name" value="HISTIDINE KINASE 1"/>
    <property type="match status" value="1"/>
</dbReference>
<evidence type="ECO:0000256" key="5">
    <source>
        <dbReference type="ARBA" id="ARBA00023012"/>
    </source>
</evidence>
<dbReference type="GO" id="GO:0000155">
    <property type="term" value="F:phosphorelay sensor kinase activity"/>
    <property type="evidence" value="ECO:0007669"/>
    <property type="project" value="InterPro"/>
</dbReference>
<proteinExistence type="predicted"/>
<dbReference type="InterPro" id="IPR003661">
    <property type="entry name" value="HisK_dim/P_dom"/>
</dbReference>
<dbReference type="InterPro" id="IPR003594">
    <property type="entry name" value="HATPase_dom"/>
</dbReference>
<dbReference type="InterPro" id="IPR005467">
    <property type="entry name" value="His_kinase_dom"/>
</dbReference>
<comment type="catalytic activity">
    <reaction evidence="1">
        <text>ATP + protein L-histidine = ADP + protein N-phospho-L-histidine.</text>
        <dbReference type="EC" id="2.7.13.3"/>
    </reaction>
</comment>
<keyword evidence="4" id="KW-0418">Kinase</keyword>
<dbReference type="CDD" id="cd00156">
    <property type="entry name" value="REC"/>
    <property type="match status" value="1"/>
</dbReference>
<feature type="region of interest" description="Disordered" evidence="7">
    <location>
        <begin position="1"/>
        <end position="27"/>
    </location>
</feature>
<dbReference type="Gene3D" id="1.10.287.130">
    <property type="match status" value="1"/>
</dbReference>
<reference evidence="13" key="1">
    <citation type="submission" date="2016-10" db="EMBL/GenBank/DDBJ databases">
        <authorList>
            <person name="Varghese N."/>
            <person name="Submissions S."/>
        </authorList>
    </citation>
    <scope>NUCLEOTIDE SEQUENCE [LARGE SCALE GENOMIC DNA]</scope>
    <source>
        <strain evidence="13">CGMCC 1.7739</strain>
    </source>
</reference>
<dbReference type="Gene3D" id="3.30.450.20">
    <property type="entry name" value="PAS domain"/>
    <property type="match status" value="5"/>
</dbReference>
<feature type="domain" description="PAS" evidence="10">
    <location>
        <begin position="188"/>
        <end position="239"/>
    </location>
</feature>
<dbReference type="Pfam" id="PF13185">
    <property type="entry name" value="GAF_2"/>
    <property type="match status" value="1"/>
</dbReference>
<dbReference type="Gene3D" id="2.10.70.100">
    <property type="match status" value="1"/>
</dbReference>
<dbReference type="PROSITE" id="PS50109">
    <property type="entry name" value="HIS_KIN"/>
    <property type="match status" value="1"/>
</dbReference>
<dbReference type="Pfam" id="PF00989">
    <property type="entry name" value="PAS"/>
    <property type="match status" value="1"/>
</dbReference>
<dbReference type="STRING" id="553467.SAMN04488063_3215"/>